<feature type="domain" description="Nucleotidyl transferase" evidence="1">
    <location>
        <begin position="4"/>
        <end position="263"/>
    </location>
</feature>
<dbReference type="AlphaFoldDB" id="A0A1E5G9B5"/>
<evidence type="ECO:0000313" key="3">
    <source>
        <dbReference type="Proteomes" id="UP000095094"/>
    </source>
</evidence>
<protein>
    <recommendedName>
        <fullName evidence="1">Nucleotidyl transferase domain-containing protein</fullName>
    </recommendedName>
</protein>
<keyword evidence="3" id="KW-1185">Reference proteome</keyword>
<evidence type="ECO:0000259" key="1">
    <source>
        <dbReference type="Pfam" id="PF00483"/>
    </source>
</evidence>
<dbReference type="Gene3D" id="3.90.550.10">
    <property type="entry name" value="Spore Coat Polysaccharide Biosynthesis Protein SpsA, Chain A"/>
    <property type="match status" value="1"/>
</dbReference>
<dbReference type="PANTHER" id="PTHR46390:SF1">
    <property type="entry name" value="MANNOSE-1-PHOSPHATE GUANYLYLTRANSFERASE"/>
    <property type="match status" value="1"/>
</dbReference>
<name>A0A1E5G9B5_9ENTE</name>
<dbReference type="InterPro" id="IPR005835">
    <property type="entry name" value="NTP_transferase_dom"/>
</dbReference>
<dbReference type="SUPFAM" id="SSF53448">
    <property type="entry name" value="Nucleotide-diphospho-sugar transferases"/>
    <property type="match status" value="1"/>
</dbReference>
<organism evidence="2 3">
    <name type="scientific">Enterococcus termitis</name>
    <dbReference type="NCBI Taxonomy" id="332950"/>
    <lineage>
        <taxon>Bacteria</taxon>
        <taxon>Bacillati</taxon>
        <taxon>Bacillota</taxon>
        <taxon>Bacilli</taxon>
        <taxon>Lactobacillales</taxon>
        <taxon>Enterococcaceae</taxon>
        <taxon>Enterococcus</taxon>
    </lineage>
</organism>
<dbReference type="PANTHER" id="PTHR46390">
    <property type="entry name" value="MANNOSE-1-PHOSPHATE GUANYLYLTRANSFERASE"/>
    <property type="match status" value="1"/>
</dbReference>
<sequence>MKLILLSGGSGKRLWPLSNDQRSKQFIKLLQNGSEYESMVQRVWRQIESINLHDDTFIATSSNQEAILKKQLEIGDNQIIVEPSKRDTFAAIALASSYLYSKLGVSKDEVVIISPVDPYVTETFFSAFLKLEQLLLESDFTIGLIGIEPTLPSEKYGYIVPLKENSCEISEFVEKPNKDYAKKLIDKGAMWNAGVFAFKISTILNILVEKNITVDYDELLLNYEQLPKNSFDYEVVEKQENIGYLKYSEYWKDLGTWNTLTDEMSVNKVGNMIEMIDSPNTHVLNELDIPVAVLDIPNAVVSVSSDGILVSSKEESPRVKEIPKTFFQKKAYSEELWGTKKQLTFTDDIEVILYEMENEKELEITMCENSKLLKLSGTGHIFYNDSNKIIDEQLVVGSNNKKVLVQSVSKFKFLIIVEK</sequence>
<dbReference type="OrthoDB" id="9803871at2"/>
<dbReference type="GO" id="GO:0009298">
    <property type="term" value="P:GDP-mannose biosynthetic process"/>
    <property type="evidence" value="ECO:0007669"/>
    <property type="project" value="TreeGrafter"/>
</dbReference>
<dbReference type="InterPro" id="IPR029044">
    <property type="entry name" value="Nucleotide-diphossugar_trans"/>
</dbReference>
<dbReference type="EMBL" id="MIJY01000045">
    <property type="protein sequence ID" value="OEG09241.1"/>
    <property type="molecule type" value="Genomic_DNA"/>
</dbReference>
<comment type="caution">
    <text evidence="2">The sequence shown here is derived from an EMBL/GenBank/DDBJ whole genome shotgun (WGS) entry which is preliminary data.</text>
</comment>
<accession>A0A1E5G9B5</accession>
<gene>
    <name evidence="2" type="ORF">BCR25_11790</name>
</gene>
<evidence type="ECO:0000313" key="2">
    <source>
        <dbReference type="EMBL" id="OEG09241.1"/>
    </source>
</evidence>
<dbReference type="RefSeq" id="WP_069664930.1">
    <property type="nucleotide sequence ID" value="NZ_JBHUJJ010000001.1"/>
</dbReference>
<dbReference type="SUPFAM" id="SSF159283">
    <property type="entry name" value="Guanosine diphospho-D-mannose pyrophosphorylase/mannose-6-phosphate isomerase linker domain"/>
    <property type="match status" value="1"/>
</dbReference>
<dbReference type="GO" id="GO:0004475">
    <property type="term" value="F:mannose-1-phosphate guanylyltransferase (GTP) activity"/>
    <property type="evidence" value="ECO:0007669"/>
    <property type="project" value="TreeGrafter"/>
</dbReference>
<proteinExistence type="predicted"/>
<dbReference type="Proteomes" id="UP000095094">
    <property type="component" value="Unassembled WGS sequence"/>
</dbReference>
<dbReference type="Pfam" id="PF00483">
    <property type="entry name" value="NTP_transferase"/>
    <property type="match status" value="1"/>
</dbReference>
<reference evidence="3" key="1">
    <citation type="submission" date="2016-09" db="EMBL/GenBank/DDBJ databases">
        <authorList>
            <person name="Gulvik C.A."/>
        </authorList>
    </citation>
    <scope>NUCLEOTIDE SEQUENCE [LARGE SCALE GENOMIC DNA]</scope>
    <source>
        <strain evidence="3">LMG 8895</strain>
    </source>
</reference>
<dbReference type="InterPro" id="IPR051161">
    <property type="entry name" value="Mannose-6P_isomerase_type2"/>
</dbReference>